<gene>
    <name evidence="1" type="ORF">PHYPA_013623</name>
</gene>
<sequence>MFGPPHQSNSIVWGELNNLPNCRTHLRNEITLSEHTTGVGICNALKKFISDFNSSSTTDFYAAFLPRLTEVHIQGQRTTSLICLVTSLRLPSGFTN</sequence>
<dbReference type="EMBL" id="ABEU02000010">
    <property type="protein sequence ID" value="PNR46504.1"/>
    <property type="molecule type" value="Genomic_DNA"/>
</dbReference>
<reference evidence="1 3" key="1">
    <citation type="journal article" date="2008" name="Science">
        <title>The Physcomitrella genome reveals evolutionary insights into the conquest of land by plants.</title>
        <authorList>
            <person name="Rensing S."/>
            <person name="Lang D."/>
            <person name="Zimmer A."/>
            <person name="Terry A."/>
            <person name="Salamov A."/>
            <person name="Shapiro H."/>
            <person name="Nishiyama T."/>
            <person name="Perroud P.-F."/>
            <person name="Lindquist E."/>
            <person name="Kamisugi Y."/>
            <person name="Tanahashi T."/>
            <person name="Sakakibara K."/>
            <person name="Fujita T."/>
            <person name="Oishi K."/>
            <person name="Shin-I T."/>
            <person name="Kuroki Y."/>
            <person name="Toyoda A."/>
            <person name="Suzuki Y."/>
            <person name="Hashimoto A."/>
            <person name="Yamaguchi K."/>
            <person name="Sugano A."/>
            <person name="Kohara Y."/>
            <person name="Fujiyama A."/>
            <person name="Anterola A."/>
            <person name="Aoki S."/>
            <person name="Ashton N."/>
            <person name="Barbazuk W.B."/>
            <person name="Barker E."/>
            <person name="Bennetzen J."/>
            <person name="Bezanilla M."/>
            <person name="Blankenship R."/>
            <person name="Cho S.H."/>
            <person name="Dutcher S."/>
            <person name="Estelle M."/>
            <person name="Fawcett J.A."/>
            <person name="Gundlach H."/>
            <person name="Hanada K."/>
            <person name="Heyl A."/>
            <person name="Hicks K.A."/>
            <person name="Hugh J."/>
            <person name="Lohr M."/>
            <person name="Mayer K."/>
            <person name="Melkozernov A."/>
            <person name="Murata T."/>
            <person name="Nelson D."/>
            <person name="Pils B."/>
            <person name="Prigge M."/>
            <person name="Reiss B."/>
            <person name="Renner T."/>
            <person name="Rombauts S."/>
            <person name="Rushton P."/>
            <person name="Sanderfoot A."/>
            <person name="Schween G."/>
            <person name="Shiu S.-H."/>
            <person name="Stueber K."/>
            <person name="Theodoulou F.L."/>
            <person name="Tu H."/>
            <person name="Van de Peer Y."/>
            <person name="Verrier P.J."/>
            <person name="Waters E."/>
            <person name="Wood A."/>
            <person name="Yang L."/>
            <person name="Cove D."/>
            <person name="Cuming A."/>
            <person name="Hasebe M."/>
            <person name="Lucas S."/>
            <person name="Mishler D.B."/>
            <person name="Reski R."/>
            <person name="Grigoriev I."/>
            <person name="Quatrano R.S."/>
            <person name="Boore J.L."/>
        </authorList>
    </citation>
    <scope>NUCLEOTIDE SEQUENCE [LARGE SCALE GENOMIC DNA]</scope>
    <source>
        <strain evidence="2 3">cv. Gransden 2004</strain>
    </source>
</reference>
<proteinExistence type="predicted"/>
<evidence type="ECO:0000313" key="1">
    <source>
        <dbReference type="EMBL" id="PNR46504.1"/>
    </source>
</evidence>
<name>A0A2K1JYA5_PHYPA</name>
<keyword evidence="3" id="KW-1185">Reference proteome</keyword>
<dbReference type="InParanoid" id="A0A2K1JYA5"/>
<reference evidence="1 3" key="2">
    <citation type="journal article" date="2018" name="Plant J.">
        <title>The Physcomitrella patens chromosome-scale assembly reveals moss genome structure and evolution.</title>
        <authorList>
            <person name="Lang D."/>
            <person name="Ullrich K.K."/>
            <person name="Murat F."/>
            <person name="Fuchs J."/>
            <person name="Jenkins J."/>
            <person name="Haas F.B."/>
            <person name="Piednoel M."/>
            <person name="Gundlach H."/>
            <person name="Van Bel M."/>
            <person name="Meyberg R."/>
            <person name="Vives C."/>
            <person name="Morata J."/>
            <person name="Symeonidi A."/>
            <person name="Hiss M."/>
            <person name="Muchero W."/>
            <person name="Kamisugi Y."/>
            <person name="Saleh O."/>
            <person name="Blanc G."/>
            <person name="Decker E.L."/>
            <person name="van Gessel N."/>
            <person name="Grimwood J."/>
            <person name="Hayes R.D."/>
            <person name="Graham S.W."/>
            <person name="Gunter L.E."/>
            <person name="McDaniel S.F."/>
            <person name="Hoernstein S.N.W."/>
            <person name="Larsson A."/>
            <person name="Li F.W."/>
            <person name="Perroud P.F."/>
            <person name="Phillips J."/>
            <person name="Ranjan P."/>
            <person name="Rokshar D.S."/>
            <person name="Rothfels C.J."/>
            <person name="Schneider L."/>
            <person name="Shu S."/>
            <person name="Stevenson D.W."/>
            <person name="Thummler F."/>
            <person name="Tillich M."/>
            <person name="Villarreal Aguilar J.C."/>
            <person name="Widiez T."/>
            <person name="Wong G.K."/>
            <person name="Wymore A."/>
            <person name="Zhang Y."/>
            <person name="Zimmer A.D."/>
            <person name="Quatrano R.S."/>
            <person name="Mayer K.F.X."/>
            <person name="Goodstein D."/>
            <person name="Casacuberta J.M."/>
            <person name="Vandepoele K."/>
            <person name="Reski R."/>
            <person name="Cuming A.C."/>
            <person name="Tuskan G.A."/>
            <person name="Maumus F."/>
            <person name="Salse J."/>
            <person name="Schmutz J."/>
            <person name="Rensing S.A."/>
        </authorList>
    </citation>
    <scope>NUCLEOTIDE SEQUENCE [LARGE SCALE GENOMIC DNA]</scope>
    <source>
        <strain evidence="2 3">cv. Gransden 2004</strain>
    </source>
</reference>
<organism evidence="1">
    <name type="scientific">Physcomitrium patens</name>
    <name type="common">Spreading-leaved earth moss</name>
    <name type="synonym">Physcomitrella patens</name>
    <dbReference type="NCBI Taxonomy" id="3218"/>
    <lineage>
        <taxon>Eukaryota</taxon>
        <taxon>Viridiplantae</taxon>
        <taxon>Streptophyta</taxon>
        <taxon>Embryophyta</taxon>
        <taxon>Bryophyta</taxon>
        <taxon>Bryophytina</taxon>
        <taxon>Bryopsida</taxon>
        <taxon>Funariidae</taxon>
        <taxon>Funariales</taxon>
        <taxon>Funariaceae</taxon>
        <taxon>Physcomitrium</taxon>
    </lineage>
</organism>
<dbReference type="AlphaFoldDB" id="A0A2K1JYA5"/>
<protein>
    <submittedName>
        <fullName evidence="1 2">Uncharacterized protein</fullName>
    </submittedName>
</protein>
<dbReference type="Proteomes" id="UP000006727">
    <property type="component" value="Chromosome 10"/>
</dbReference>
<dbReference type="EnsemblPlants" id="Pp3c10_8689V3.1">
    <property type="protein sequence ID" value="Pp3c10_8689V3.1"/>
    <property type="gene ID" value="Pp3c10_8689"/>
</dbReference>
<accession>A0A2K1JYA5</accession>
<dbReference type="Gramene" id="Pp3c10_8689V3.1">
    <property type="protein sequence ID" value="Pp3c10_8689V3.1"/>
    <property type="gene ID" value="Pp3c10_8689"/>
</dbReference>
<evidence type="ECO:0000313" key="2">
    <source>
        <dbReference type="EnsemblPlants" id="Pp3c10_8689V3.1"/>
    </source>
</evidence>
<evidence type="ECO:0000313" key="3">
    <source>
        <dbReference type="Proteomes" id="UP000006727"/>
    </source>
</evidence>
<reference evidence="2" key="3">
    <citation type="submission" date="2020-12" db="UniProtKB">
        <authorList>
            <consortium name="EnsemblPlants"/>
        </authorList>
    </citation>
    <scope>IDENTIFICATION</scope>
</reference>